<dbReference type="PROSITE" id="PS51898">
    <property type="entry name" value="TYR_RECOMBINASE"/>
    <property type="match status" value="1"/>
</dbReference>
<dbReference type="GO" id="GO:0006310">
    <property type="term" value="P:DNA recombination"/>
    <property type="evidence" value="ECO:0007669"/>
    <property type="project" value="UniProtKB-KW"/>
</dbReference>
<dbReference type="AlphaFoldDB" id="A0A931CKP0"/>
<sequence length="888" mass="100140">MRTAEIAASNAGLAFAGPPADKYELKAVDLQPDWELCQTLGLNMRTRVWIFRPGQAWHTVPASYRPPRGDLGRLERELCRICRMPGFERTGDRGLGLCNQHGSELNRLNLTLEQYLARDPAPLPTFGRCRARQNETEPCPRWASASTHRLCSVHGKRWRKLGKPDVDDWVRVPQPIKETTPGNLIDLSALNQVQFHQVCWAIQTDYREHVVLSIGNTKHAVNWLRDHGGGRAVSEIDPSELEEVYWSRLVRWIGRARWALATGDDELQRPVIRLGVLNPKYRNRTVDISDVTQPWLVQLATLHIRHVAALGSGATKITESGRLFRWWSAYLLTLGDRTPAQILSEDACDGFARWLQRRVVDSTQYLMLQSFDDGAGAPPQAERDRIAARLLTPNPNSRDRNRPVLLMTTSNRGNLLRLLNVILLTHIDYLRKLGGHAPGWRVSRAQISSQDEEGRLNRQAKGLAEEDKALPAVVFDQLRAHLALLGADGLARNGVELLMHLGRRPEDQMNFPFDCMSVVTDVIDGEERTYPRLRYTDRLKDGKGGHVVDIPVFERAAAVIRRQQDWLRRTYPRWFNDSGEPLNPNLRLFPKTINNRDGTVPLSGSVINSWIRQWVGKGSKGHAGIQQTPKIVGPDGIGFPLFRLTAYSLRHTFGQDLHDAGVPLDTIQRLMGHDKLLSTQVYARPTMADQWTGLKQLEQARSARITGDGNVVLLPIPTTLADHEDITRATMECGSCAEKGNVARHGAACQFGSECLNCFFFRATVSDLPDLHRTRHRKARLLAQQRARLMPQGQLANALATKVQLEVERLDDLIATLEEEIRSSDMVTDDDRQLIWDTLDRMDRIDRELLEPLGSKRGLVRALVDERTFHPLAAAEMSATAGREEVLL</sequence>
<dbReference type="InterPro" id="IPR002104">
    <property type="entry name" value="Integrase_catalytic"/>
</dbReference>
<dbReference type="Pfam" id="PF00589">
    <property type="entry name" value="Phage_integrase"/>
    <property type="match status" value="1"/>
</dbReference>
<evidence type="ECO:0000256" key="1">
    <source>
        <dbReference type="ARBA" id="ARBA00023172"/>
    </source>
</evidence>
<reference evidence="3" key="1">
    <citation type="submission" date="2020-11" db="EMBL/GenBank/DDBJ databases">
        <title>Isolation and identification of active actinomycetes.</title>
        <authorList>
            <person name="Sun X."/>
        </authorList>
    </citation>
    <scope>NUCLEOTIDE SEQUENCE</scope>
    <source>
        <strain evidence="3">NEAU-A11</strain>
    </source>
</reference>
<dbReference type="InterPro" id="IPR013762">
    <property type="entry name" value="Integrase-like_cat_sf"/>
</dbReference>
<comment type="caution">
    <text evidence="3">The sequence shown here is derived from an EMBL/GenBank/DDBJ whole genome shotgun (WGS) entry which is preliminary data.</text>
</comment>
<dbReference type="GO" id="GO:0003677">
    <property type="term" value="F:DNA binding"/>
    <property type="evidence" value="ECO:0007669"/>
    <property type="project" value="InterPro"/>
</dbReference>
<name>A0A931CKP0_9ACTN</name>
<dbReference type="GO" id="GO:0015074">
    <property type="term" value="P:DNA integration"/>
    <property type="evidence" value="ECO:0007669"/>
    <property type="project" value="InterPro"/>
</dbReference>
<dbReference type="EMBL" id="JADQTO010000045">
    <property type="protein sequence ID" value="MBG0568806.1"/>
    <property type="molecule type" value="Genomic_DNA"/>
</dbReference>
<gene>
    <name evidence="3" type="ORF">I4J89_46080</name>
</gene>
<dbReference type="SUPFAM" id="SSF56349">
    <property type="entry name" value="DNA breaking-rejoining enzymes"/>
    <property type="match status" value="1"/>
</dbReference>
<evidence type="ECO:0000313" key="3">
    <source>
        <dbReference type="EMBL" id="MBG0568806.1"/>
    </source>
</evidence>
<accession>A0A931CKP0</accession>
<dbReference type="RefSeq" id="WP_196420576.1">
    <property type="nucleotide sequence ID" value="NZ_JADQTO010000045.1"/>
</dbReference>
<dbReference type="Proteomes" id="UP000598146">
    <property type="component" value="Unassembled WGS sequence"/>
</dbReference>
<protein>
    <submittedName>
        <fullName evidence="3">Tyrosine-type recombinase/integrase</fullName>
    </submittedName>
</protein>
<dbReference type="InterPro" id="IPR011010">
    <property type="entry name" value="DNA_brk_join_enz"/>
</dbReference>
<keyword evidence="4" id="KW-1185">Reference proteome</keyword>
<keyword evidence="1" id="KW-0233">DNA recombination</keyword>
<organism evidence="3 4">
    <name type="scientific">Actinoplanes aureus</name>
    <dbReference type="NCBI Taxonomy" id="2792083"/>
    <lineage>
        <taxon>Bacteria</taxon>
        <taxon>Bacillati</taxon>
        <taxon>Actinomycetota</taxon>
        <taxon>Actinomycetes</taxon>
        <taxon>Micromonosporales</taxon>
        <taxon>Micromonosporaceae</taxon>
        <taxon>Actinoplanes</taxon>
    </lineage>
</organism>
<evidence type="ECO:0000313" key="4">
    <source>
        <dbReference type="Proteomes" id="UP000598146"/>
    </source>
</evidence>
<proteinExistence type="predicted"/>
<feature type="domain" description="Tyr recombinase" evidence="2">
    <location>
        <begin position="468"/>
        <end position="696"/>
    </location>
</feature>
<evidence type="ECO:0000259" key="2">
    <source>
        <dbReference type="PROSITE" id="PS51898"/>
    </source>
</evidence>
<dbReference type="Gene3D" id="1.10.443.10">
    <property type="entry name" value="Intergrase catalytic core"/>
    <property type="match status" value="1"/>
</dbReference>